<feature type="compositionally biased region" description="Basic and acidic residues" evidence="1">
    <location>
        <begin position="1402"/>
        <end position="1415"/>
    </location>
</feature>
<feature type="region of interest" description="Disordered" evidence="1">
    <location>
        <begin position="1746"/>
        <end position="1798"/>
    </location>
</feature>
<dbReference type="Pfam" id="PF15292">
    <property type="entry name" value="Treslin_M"/>
    <property type="match status" value="1"/>
</dbReference>
<feature type="region of interest" description="Disordered" evidence="1">
    <location>
        <begin position="1289"/>
        <end position="1347"/>
    </location>
</feature>
<dbReference type="GO" id="GO:0005634">
    <property type="term" value="C:nucleus"/>
    <property type="evidence" value="ECO:0007669"/>
    <property type="project" value="InterPro"/>
</dbReference>
<reference evidence="5 8" key="1">
    <citation type="submission" date="2021-07" db="EMBL/GenBank/DDBJ databases">
        <authorList>
            <person name="Imarazene B."/>
            <person name="Zahm M."/>
            <person name="Klopp C."/>
            <person name="Cabau C."/>
            <person name="Beille S."/>
            <person name="Jouanno E."/>
            <person name="Castinel A."/>
            <person name="Lluch J."/>
            <person name="Gil L."/>
            <person name="Kuchtly C."/>
            <person name="Lopez Roques C."/>
            <person name="Donnadieu C."/>
            <person name="Parrinello H."/>
            <person name="Journot L."/>
            <person name="Du K."/>
            <person name="Schartl M."/>
            <person name="Retaux S."/>
            <person name="Guiguen Y."/>
        </authorList>
    </citation>
    <scope>NUCLEOTIDE SEQUENCE [LARGE SCALE GENOMIC DNA]</scope>
    <source>
        <strain evidence="5">Pach_M1</strain>
        <tissue evidence="5">Testis</tissue>
    </source>
</reference>
<feature type="compositionally biased region" description="Basic residues" evidence="1">
    <location>
        <begin position="1780"/>
        <end position="1798"/>
    </location>
</feature>
<evidence type="ECO:0000256" key="1">
    <source>
        <dbReference type="SAM" id="MobiDB-lite"/>
    </source>
</evidence>
<dbReference type="Proteomes" id="UP000752171">
    <property type="component" value="Unassembled WGS sequence"/>
</dbReference>
<feature type="region of interest" description="Disordered" evidence="1">
    <location>
        <begin position="1045"/>
        <end position="1136"/>
    </location>
</feature>
<reference evidence="6" key="2">
    <citation type="submission" date="2025-05" db="UniProtKB">
        <authorList>
            <consortium name="Ensembl"/>
        </authorList>
    </citation>
    <scope>IDENTIFICATION</scope>
</reference>
<dbReference type="Ensembl" id="ENSAMXT00005060674.1">
    <property type="protein sequence ID" value="ENSAMXP00005056145.1"/>
    <property type="gene ID" value="ENSAMXG00005024947.1"/>
</dbReference>
<feature type="region of interest" description="Disordered" evidence="1">
    <location>
        <begin position="900"/>
        <end position="930"/>
    </location>
</feature>
<feature type="region of interest" description="Disordered" evidence="1">
    <location>
        <begin position="1402"/>
        <end position="1438"/>
    </location>
</feature>
<dbReference type="Proteomes" id="UP000694621">
    <property type="component" value="Unplaced"/>
</dbReference>
<evidence type="ECO:0000313" key="7">
    <source>
        <dbReference type="Proteomes" id="UP000694621"/>
    </source>
</evidence>
<evidence type="ECO:0000313" key="5">
    <source>
        <dbReference type="EMBL" id="KAG9280917.1"/>
    </source>
</evidence>
<feature type="compositionally biased region" description="Polar residues" evidence="1">
    <location>
        <begin position="1517"/>
        <end position="1527"/>
    </location>
</feature>
<feature type="region of interest" description="Disordered" evidence="1">
    <location>
        <begin position="804"/>
        <end position="886"/>
    </location>
</feature>
<dbReference type="GO" id="GO:0010212">
    <property type="term" value="P:response to ionizing radiation"/>
    <property type="evidence" value="ECO:0007669"/>
    <property type="project" value="InterPro"/>
</dbReference>
<dbReference type="Pfam" id="PF21854">
    <property type="entry name" value="Treslin_N"/>
    <property type="match status" value="1"/>
</dbReference>
<dbReference type="GO" id="GO:0033314">
    <property type="term" value="P:mitotic DNA replication checkpoint signaling"/>
    <property type="evidence" value="ECO:0007669"/>
    <property type="project" value="InterPro"/>
</dbReference>
<accession>A0A8B9LT20</accession>
<dbReference type="CTD" id="90381"/>
<dbReference type="GO" id="GO:0003682">
    <property type="term" value="F:chromatin binding"/>
    <property type="evidence" value="ECO:0007669"/>
    <property type="project" value="TreeGrafter"/>
</dbReference>
<gene>
    <name evidence="6" type="primary">ticrr</name>
    <name evidence="5" type="synonym">TICRR</name>
    <name evidence="5" type="ORF">AMEX_G3677</name>
</gene>
<dbReference type="OrthoDB" id="5812172at2759"/>
<dbReference type="GO" id="GO:0030174">
    <property type="term" value="P:regulation of DNA-templated DNA replication initiation"/>
    <property type="evidence" value="ECO:0007669"/>
    <property type="project" value="TreeGrafter"/>
</dbReference>
<feature type="compositionally biased region" description="Polar residues" evidence="1">
    <location>
        <begin position="804"/>
        <end position="819"/>
    </location>
</feature>
<dbReference type="PANTHER" id="PTHR21556">
    <property type="entry name" value="TRESLIN"/>
    <property type="match status" value="1"/>
</dbReference>
<dbReference type="InterPro" id="IPR053919">
    <property type="entry name" value="Treslin_N"/>
</dbReference>
<feature type="compositionally biased region" description="Polar residues" evidence="1">
    <location>
        <begin position="585"/>
        <end position="599"/>
    </location>
</feature>
<dbReference type="Pfam" id="PF21855">
    <property type="entry name" value="Treslin_STD"/>
    <property type="match status" value="1"/>
</dbReference>
<feature type="compositionally biased region" description="Basic residues" evidence="1">
    <location>
        <begin position="551"/>
        <end position="568"/>
    </location>
</feature>
<dbReference type="KEGG" id="amex:103025577"/>
<feature type="compositionally biased region" description="Basic residues" evidence="1">
    <location>
        <begin position="828"/>
        <end position="842"/>
    </location>
</feature>
<feature type="compositionally biased region" description="Polar residues" evidence="1">
    <location>
        <begin position="1166"/>
        <end position="1191"/>
    </location>
</feature>
<protein>
    <submittedName>
        <fullName evidence="5">Treslin isoform X1</fullName>
    </submittedName>
</protein>
<dbReference type="GO" id="GO:0007095">
    <property type="term" value="P:mitotic G2 DNA damage checkpoint signaling"/>
    <property type="evidence" value="ECO:0007669"/>
    <property type="project" value="TreeGrafter"/>
</dbReference>
<dbReference type="OMA" id="LYWMEKL"/>
<evidence type="ECO:0000259" key="2">
    <source>
        <dbReference type="Pfam" id="PF15292"/>
    </source>
</evidence>
<name>A0A8B9LT20_ASTMX</name>
<dbReference type="InterPro" id="IPR032746">
    <property type="entry name" value="Treslin_M"/>
</dbReference>
<feature type="domain" description="Treslin M" evidence="2">
    <location>
        <begin position="280"/>
        <end position="418"/>
    </location>
</feature>
<feature type="region of interest" description="Disordered" evidence="1">
    <location>
        <begin position="1001"/>
        <end position="1032"/>
    </location>
</feature>
<proteinExistence type="predicted"/>
<dbReference type="GeneID" id="103025577"/>
<dbReference type="InterPro" id="IPR053920">
    <property type="entry name" value="Treslin_STD"/>
</dbReference>
<feature type="region of interest" description="Disordered" evidence="1">
    <location>
        <begin position="1511"/>
        <end position="1537"/>
    </location>
</feature>
<dbReference type="EMBL" id="JAICCE010000002">
    <property type="protein sequence ID" value="KAG9280917.1"/>
    <property type="molecule type" value="Genomic_DNA"/>
</dbReference>
<feature type="region of interest" description="Disordered" evidence="1">
    <location>
        <begin position="1164"/>
        <end position="1217"/>
    </location>
</feature>
<feature type="compositionally biased region" description="Basic and acidic residues" evidence="1">
    <location>
        <begin position="1196"/>
        <end position="1213"/>
    </location>
</feature>
<feature type="domain" description="Treslin STD" evidence="4">
    <location>
        <begin position="624"/>
        <end position="775"/>
    </location>
</feature>
<sequence length="1798" mass="199771">MASYNVVFAIDVGCRSEELDLSGDVYRDYLKQWILRVLLSLGSKYGFEKVRWGYRFFHTQAVKSASLLTRGTDFKELKEKAFSDFEEELSRCAPTDNNTSDNRQHRLQPSQASCMHNTLKEILLDYQWDRPDITSPTKLSLRPRRAGRSASSISLADDELSCHVKNVLFLASTCPHSKRELWKYLHVSDSRSHKDLPELILPKRLIHLLIQRKVGLHWADFSVYKHTNGSDDYMGLKTITEVLQQVAGKVVPVLTPTVAPKREHEHPNLGITDITARLQALPTSSTVDYILSSEKTYQWAFPAVVGNLCWGADEEKQMCSVSLEPVSCTQRPLCTPVTVTLRTVLEGLDTSSLRQSASESWVLVCPQKTEPSHAAFHYLLNELAVQSSDMLAEVVEGGLIRSAVLSLLSPHTALLTLLQPLSTQSKEVLDTNLISSETAHNSTDLPDIVSSVLNVIMKEDDSTEQIHQHLLPEWANQELQQWRNLATDLSERWFCLSDQSGISCNLMESMRLLHAAPEEDEEKEEDAQRELTHSLAELYQNNRAGHTTGPKGKKKGTQRTPVRQKMKTMSRSLQMLNVARFNAKAQKSQPEADLSSTTRATEKQDRRCSSERTKKGPTSFKSEEEMLSHLKLRYQQAVEDKSLPLRTQVQDVFSMVKTFTKKHTDAEALFLDLVKKNILKSAQSIRQLYGSTPDTESKIRDCQLQVVVRLEICRHPSSDQDSDDVEQMVEEVAGMLRIISLTNDPVYLSKFMQEEILPLYLKEIPKILADIYNSLGTQVPEVLAAVLPSDFFSDDSMAKESVSVGSTHSATQSVVSSVGNRLEELRNRSAKKRRTSVLSRHKSMTEASQALRQIEMPRKSTRQSKSKNSPALEKKVVASEPPQKQVQEVTKVRRNLFNQETVSPSKKAKMPRSQSVSALEGMKKRKRSQIDEDQNPLLTKKVSETPLHKQVSNRLLHRQKIGRTSGQTDMCIIEESPVKPATDLRRSPRIKGLARRHSSVFYSSSQPRSRNLDKALSSSQLPISEGKGDINVGDVKSPMRLLFGAAQSPARPSTSSWGAREKGNLRLGSTDSVFENLNTTPRKSPYESPYKLRSAVGSKTPRTPTSSSKAQRITFPKSPVNTGGENGMTLRGSPFRSPAANNLVLETPKKSPLKGILRTPVKSFLEQGTPSASCSKSPSMRTPKKSVTWSPSPRKVLAEKPFKVPESPQESKRYSPKLLTPSKFCQFRGDIFKTPEKLPQRKCKGSPETVLEITGNVDPKETKQGQRCEKMRRTLSLPEKGDLESLEVLSINHPSPPTPELKIARKSPVSSHRMSTRSGRTPLKCDSALSNDEAKAHSPSLSKCVSLPVKENPSMPVNDNSSKPFLLSHSNENASASNHPKYLMDFTECKKTLGGECWKIKGADGGQKESTKGIIEEGSSSDSQQFDSSQFSATTTEEESIDIAEASVVRTELTTGLKMNISFSRKSSKSSGFFEFTGTPTHPAEALHGRSYGFRQTPDRQQRKAAARLGYSPGLTRFSTPRSSGTPRQGKRPSETNPLTYEVELEMQASGLPKLKFKRTDSFSSGDAADYAAKGVTSHVRNAKVPRIESPLTHCSKHREPGCISPSICTHGTPGKGSIQTFICQSVTPTRLPNNSPSPLGAGEIMPWTPSPQSRGWSTPENLNSWPRKKKARTGIVETKENPFKGEVEVLEDEELDGVFKLQGVEDLKETRTPISKFKSVATPPSSKAKKPVTVSGILALTQSPLLYKGKKPSATKEATQSDASNGNSDCLDGSPFSQSRRRQGCGRTYSRKRLLES</sequence>
<feature type="compositionally biased region" description="Low complexity" evidence="1">
    <location>
        <begin position="1098"/>
        <end position="1109"/>
    </location>
</feature>
<feature type="compositionally biased region" description="Polar residues" evidence="1">
    <location>
        <begin position="1067"/>
        <end position="1082"/>
    </location>
</feature>
<dbReference type="GO" id="GO:0006260">
    <property type="term" value="P:DNA replication"/>
    <property type="evidence" value="ECO:0007669"/>
    <property type="project" value="InterPro"/>
</dbReference>
<feature type="domain" description="Treslin N-terminal" evidence="3">
    <location>
        <begin position="19"/>
        <end position="204"/>
    </location>
</feature>
<feature type="compositionally biased region" description="Basic and acidic residues" evidence="1">
    <location>
        <begin position="600"/>
        <end position="614"/>
    </location>
</feature>
<evidence type="ECO:0000313" key="6">
    <source>
        <dbReference type="Ensembl" id="ENSAMXP00005056145.1"/>
    </source>
</evidence>
<dbReference type="PANTHER" id="PTHR21556:SF2">
    <property type="entry name" value="TRESLIN"/>
    <property type="match status" value="1"/>
</dbReference>
<evidence type="ECO:0000259" key="3">
    <source>
        <dbReference type="Pfam" id="PF21854"/>
    </source>
</evidence>
<feature type="region of interest" description="Disordered" evidence="1">
    <location>
        <begin position="583"/>
        <end position="623"/>
    </location>
</feature>
<dbReference type="InterPro" id="IPR026153">
    <property type="entry name" value="Treslin"/>
</dbReference>
<feature type="region of interest" description="Disordered" evidence="1">
    <location>
        <begin position="539"/>
        <end position="568"/>
    </location>
</feature>
<organism evidence="6 7">
    <name type="scientific">Astyanax mexicanus</name>
    <name type="common">Blind cave fish</name>
    <name type="synonym">Astyanax fasciatus mexicanus</name>
    <dbReference type="NCBI Taxonomy" id="7994"/>
    <lineage>
        <taxon>Eukaryota</taxon>
        <taxon>Metazoa</taxon>
        <taxon>Chordata</taxon>
        <taxon>Craniata</taxon>
        <taxon>Vertebrata</taxon>
        <taxon>Euteleostomi</taxon>
        <taxon>Actinopterygii</taxon>
        <taxon>Neopterygii</taxon>
        <taxon>Teleostei</taxon>
        <taxon>Ostariophysi</taxon>
        <taxon>Characiformes</taxon>
        <taxon>Characoidei</taxon>
        <taxon>Acestrorhamphidae</taxon>
        <taxon>Acestrorhamphinae</taxon>
        <taxon>Astyanax</taxon>
    </lineage>
</organism>
<evidence type="ECO:0000313" key="8">
    <source>
        <dbReference type="Proteomes" id="UP000752171"/>
    </source>
</evidence>
<feature type="compositionally biased region" description="Polar residues" evidence="1">
    <location>
        <begin position="1308"/>
        <end position="1319"/>
    </location>
</feature>
<feature type="compositionally biased region" description="Polar residues" evidence="1">
    <location>
        <begin position="1757"/>
        <end position="1769"/>
    </location>
</feature>
<evidence type="ECO:0000259" key="4">
    <source>
        <dbReference type="Pfam" id="PF21855"/>
    </source>
</evidence>
<feature type="compositionally biased region" description="Low complexity" evidence="1">
    <location>
        <begin position="1420"/>
        <end position="1432"/>
    </location>
</feature>